<evidence type="ECO:0008006" key="2">
    <source>
        <dbReference type="Google" id="ProtNLM"/>
    </source>
</evidence>
<dbReference type="AlphaFoldDB" id="A0A381SJ53"/>
<organism evidence="1">
    <name type="scientific">marine metagenome</name>
    <dbReference type="NCBI Taxonomy" id="408172"/>
    <lineage>
        <taxon>unclassified sequences</taxon>
        <taxon>metagenomes</taxon>
        <taxon>ecological metagenomes</taxon>
    </lineage>
</organism>
<gene>
    <name evidence="1" type="ORF">METZ01_LOCUS56172</name>
</gene>
<proteinExistence type="predicted"/>
<dbReference type="EMBL" id="UINC01003095">
    <property type="protein sequence ID" value="SVA03318.1"/>
    <property type="molecule type" value="Genomic_DNA"/>
</dbReference>
<evidence type="ECO:0000313" key="1">
    <source>
        <dbReference type="EMBL" id="SVA03318.1"/>
    </source>
</evidence>
<protein>
    <recommendedName>
        <fullName evidence="2">Imelysin-like domain-containing protein</fullName>
    </recommendedName>
</protein>
<reference evidence="1" key="1">
    <citation type="submission" date="2018-05" db="EMBL/GenBank/DDBJ databases">
        <authorList>
            <person name="Lanie J.A."/>
            <person name="Ng W.-L."/>
            <person name="Kazmierczak K.M."/>
            <person name="Andrzejewski T.M."/>
            <person name="Davidsen T.M."/>
            <person name="Wayne K.J."/>
            <person name="Tettelin H."/>
            <person name="Glass J.I."/>
            <person name="Rusch D."/>
            <person name="Podicherti R."/>
            <person name="Tsui H.-C.T."/>
            <person name="Winkler M.E."/>
        </authorList>
    </citation>
    <scope>NUCLEOTIDE SEQUENCE</scope>
</reference>
<name>A0A381SJ53_9ZZZZ</name>
<sequence length="153" mass="16560">VVAMVVLWVYAFFLAPSGNPDRLEDRSWPAAAEARCLAARAAIAELTPAARATDVATRADDIDLATDVVVNLVADLGQLSGGTADDHVMIEKWLADWDVYIGDRRHHAVRLRLEGDVRPLLTALPSGSGSFVKRMNGFARVNDMEACLDPGDM</sequence>
<feature type="non-terminal residue" evidence="1">
    <location>
        <position position="1"/>
    </location>
</feature>
<accession>A0A381SJ53</accession>